<keyword evidence="3" id="KW-1185">Reference proteome</keyword>
<dbReference type="InterPro" id="IPR043714">
    <property type="entry name" value="DUF5655"/>
</dbReference>
<comment type="caution">
    <text evidence="2">The sequence shown here is derived from an EMBL/GenBank/DDBJ whole genome shotgun (WGS) entry which is preliminary data.</text>
</comment>
<accession>A0A437MHW1</accession>
<dbReference type="RefSeq" id="WP_127708250.1">
    <property type="nucleotide sequence ID" value="NZ_SACK01000013.1"/>
</dbReference>
<feature type="domain" description="DUF5655" evidence="1">
    <location>
        <begin position="27"/>
        <end position="132"/>
    </location>
</feature>
<organism evidence="2 3">
    <name type="scientific">Mucilaginibacter limnophilus</name>
    <dbReference type="NCBI Taxonomy" id="1932778"/>
    <lineage>
        <taxon>Bacteria</taxon>
        <taxon>Pseudomonadati</taxon>
        <taxon>Bacteroidota</taxon>
        <taxon>Sphingobacteriia</taxon>
        <taxon>Sphingobacteriales</taxon>
        <taxon>Sphingobacteriaceae</taxon>
        <taxon>Mucilaginibacter</taxon>
    </lineage>
</organism>
<dbReference type="Proteomes" id="UP000282759">
    <property type="component" value="Unassembled WGS sequence"/>
</dbReference>
<evidence type="ECO:0000259" key="1">
    <source>
        <dbReference type="Pfam" id="PF18899"/>
    </source>
</evidence>
<evidence type="ECO:0000313" key="2">
    <source>
        <dbReference type="EMBL" id="RVT97222.1"/>
    </source>
</evidence>
<dbReference type="AlphaFoldDB" id="A0A437MHW1"/>
<evidence type="ECO:0000313" key="3">
    <source>
        <dbReference type="Proteomes" id="UP000282759"/>
    </source>
</evidence>
<dbReference type="EMBL" id="SACK01000013">
    <property type="protein sequence ID" value="RVT97222.1"/>
    <property type="molecule type" value="Genomic_DNA"/>
</dbReference>
<protein>
    <recommendedName>
        <fullName evidence="1">DUF5655 domain-containing protein</fullName>
    </recommendedName>
</protein>
<dbReference type="OrthoDB" id="1118588at2"/>
<name>A0A437MHW1_9SPHI</name>
<reference evidence="2 3" key="1">
    <citation type="submission" date="2019-01" db="EMBL/GenBank/DDBJ databases">
        <authorList>
            <person name="Chen W.-M."/>
        </authorList>
    </citation>
    <scope>NUCLEOTIDE SEQUENCE [LARGE SCALE GENOMIC DNA]</scope>
    <source>
        <strain evidence="2 3">YBJ-36</strain>
    </source>
</reference>
<sequence length="146" mass="17056">MSWTCPKCDRELPWKDYRHYCQRVSLDSLFEGRSPELVLAFDKMLAEVADWEKVLVGITPNCIVFTRRVGFLIIRPMKKWLDIKLYSAVAHPEKPIIKSIKVGNKYENHIRVDAVDDVGPGLFVYIRGSYELMRKKRQEDLGIDLQ</sequence>
<gene>
    <name evidence="2" type="ORF">EOD41_19665</name>
</gene>
<proteinExistence type="predicted"/>
<dbReference type="Pfam" id="PF18899">
    <property type="entry name" value="DUF5655"/>
    <property type="match status" value="1"/>
</dbReference>